<dbReference type="GO" id="GO:0003677">
    <property type="term" value="F:DNA binding"/>
    <property type="evidence" value="ECO:0007669"/>
    <property type="project" value="UniProtKB-KW"/>
</dbReference>
<accession>A0AAN6JX17</accession>
<feature type="domain" description="Zn(2)-C6 fungal-type" evidence="10">
    <location>
        <begin position="23"/>
        <end position="53"/>
    </location>
</feature>
<evidence type="ECO:0000256" key="1">
    <source>
        <dbReference type="ARBA" id="ARBA00004123"/>
    </source>
</evidence>
<proteinExistence type="predicted"/>
<organism evidence="11 12">
    <name type="scientific">Friedmanniomyces endolithicus</name>
    <dbReference type="NCBI Taxonomy" id="329885"/>
    <lineage>
        <taxon>Eukaryota</taxon>
        <taxon>Fungi</taxon>
        <taxon>Dikarya</taxon>
        <taxon>Ascomycota</taxon>
        <taxon>Pezizomycotina</taxon>
        <taxon>Dothideomycetes</taxon>
        <taxon>Dothideomycetidae</taxon>
        <taxon>Mycosphaerellales</taxon>
        <taxon>Teratosphaeriaceae</taxon>
        <taxon>Friedmanniomyces</taxon>
    </lineage>
</organism>
<reference evidence="11" key="1">
    <citation type="submission" date="2023-06" db="EMBL/GenBank/DDBJ databases">
        <title>Black Yeasts Isolated from many extreme environments.</title>
        <authorList>
            <person name="Coleine C."/>
            <person name="Stajich J.E."/>
            <person name="Selbmann L."/>
        </authorList>
    </citation>
    <scope>NUCLEOTIDE SEQUENCE</scope>
    <source>
        <strain evidence="11">CCFEE 5200</strain>
    </source>
</reference>
<dbReference type="Gene3D" id="4.10.240.10">
    <property type="entry name" value="Zn(2)-C6 fungal-type DNA-binding domain"/>
    <property type="match status" value="1"/>
</dbReference>
<dbReference type="PROSITE" id="PS00463">
    <property type="entry name" value="ZN2_CY6_FUNGAL_1"/>
    <property type="match status" value="1"/>
</dbReference>
<evidence type="ECO:0000313" key="11">
    <source>
        <dbReference type="EMBL" id="KAK0951547.1"/>
    </source>
</evidence>
<dbReference type="EMBL" id="JAUJLE010000685">
    <property type="protein sequence ID" value="KAK0951547.1"/>
    <property type="molecule type" value="Genomic_DNA"/>
</dbReference>
<evidence type="ECO:0000256" key="8">
    <source>
        <dbReference type="SAM" id="Coils"/>
    </source>
</evidence>
<dbReference type="FunFam" id="4.10.240.10:FF:000007">
    <property type="entry name" value="C6 transcription factor FacB"/>
    <property type="match status" value="1"/>
</dbReference>
<keyword evidence="12" id="KW-1185">Reference proteome</keyword>
<feature type="region of interest" description="Disordered" evidence="9">
    <location>
        <begin position="693"/>
        <end position="759"/>
    </location>
</feature>
<keyword evidence="5 11" id="KW-0238">DNA-binding</keyword>
<evidence type="ECO:0000256" key="5">
    <source>
        <dbReference type="ARBA" id="ARBA00023125"/>
    </source>
</evidence>
<dbReference type="GO" id="GO:0005634">
    <property type="term" value="C:nucleus"/>
    <property type="evidence" value="ECO:0007669"/>
    <property type="project" value="UniProtKB-SubCell"/>
</dbReference>
<evidence type="ECO:0000256" key="6">
    <source>
        <dbReference type="ARBA" id="ARBA00023163"/>
    </source>
</evidence>
<dbReference type="SMART" id="SM00066">
    <property type="entry name" value="GAL4"/>
    <property type="match status" value="1"/>
</dbReference>
<keyword evidence="6" id="KW-0804">Transcription</keyword>
<dbReference type="PANTHER" id="PTHR46910">
    <property type="entry name" value="TRANSCRIPTION FACTOR PDR1"/>
    <property type="match status" value="1"/>
</dbReference>
<dbReference type="InterPro" id="IPR001138">
    <property type="entry name" value="Zn2Cys6_DnaBD"/>
</dbReference>
<comment type="caution">
    <text evidence="11">The sequence shown here is derived from an EMBL/GenBank/DDBJ whole genome shotgun (WGS) entry which is preliminary data.</text>
</comment>
<comment type="subcellular location">
    <subcellularLocation>
        <location evidence="1">Nucleus</location>
    </subcellularLocation>
</comment>
<dbReference type="SMART" id="SM00906">
    <property type="entry name" value="Fungal_trans"/>
    <property type="match status" value="1"/>
</dbReference>
<dbReference type="InterPro" id="IPR036864">
    <property type="entry name" value="Zn2-C6_fun-type_DNA-bd_sf"/>
</dbReference>
<keyword evidence="3" id="KW-0862">Zinc</keyword>
<dbReference type="GO" id="GO:0000981">
    <property type="term" value="F:DNA-binding transcription factor activity, RNA polymerase II-specific"/>
    <property type="evidence" value="ECO:0007669"/>
    <property type="project" value="InterPro"/>
</dbReference>
<feature type="region of interest" description="Disordered" evidence="9">
    <location>
        <begin position="596"/>
        <end position="634"/>
    </location>
</feature>
<evidence type="ECO:0000256" key="2">
    <source>
        <dbReference type="ARBA" id="ARBA00022723"/>
    </source>
</evidence>
<dbReference type="Pfam" id="PF04082">
    <property type="entry name" value="Fungal_trans"/>
    <property type="match status" value="1"/>
</dbReference>
<feature type="compositionally biased region" description="Low complexity" evidence="9">
    <location>
        <begin position="619"/>
        <end position="632"/>
    </location>
</feature>
<name>A0AAN6JX17_9PEZI</name>
<evidence type="ECO:0000256" key="4">
    <source>
        <dbReference type="ARBA" id="ARBA00023015"/>
    </source>
</evidence>
<keyword evidence="2" id="KW-0479">Metal-binding</keyword>
<evidence type="ECO:0000259" key="10">
    <source>
        <dbReference type="PROSITE" id="PS50048"/>
    </source>
</evidence>
<sequence length="943" mass="102526">MPGILPMKVIKVGTNAQSRIAQACDRCRSKKIRCDGVRPCCTQCANVGFECKTSDKLSRRAFPRGYTESLEERVRSLECEVRELKDLLDEKDEKIEAHADTLEISAAETLALAATTVADPETSEKDEVFKVQQSPYPLAGGGDRADSYFAGTSSSRTFIEAFKHKVQESGRSTADVSTDLLLTSSLTKGSDAPPTPASPVVWKAPPRLVSDQLVNIFFQEWAPLFPVLHRPTFLDLYEKYVADPEAVTDKTAVAQLNLVFGIATLSSGTRTSVDLESFEVQLRAAIDAILSENTMGTLQALILAQIFCVHQGDYTRLLSYKGLSMTLSARLGLHQSQKRFALGTLTCETRKKVFWTLYTVDSFTAVTLGLPKQLKDDDVNCEYPVDADDEYVTERGFKPTLPGESTKLSSALALFRAARILSKILEDVFPAKTSYELSMKKLGELSDELDAWRKSLAPHLRLEFAQDKPSTGTISSRSPLLSLTYHYIRALIQRPAVCASLGSRSSSSTMTMASSCKSVVQIIQLLEERGMCFAFCLNKDELLVLSGFGLLFQGLELDPGSRILKDNQKTITRIIGVLDSSDAPCAPEFRRVARSFLPTPPSPSATQPRVLAPPSRPIAATPTPKLKAPTLPRHSSDSAAILVNPIPSLPASTRKQLKAIASRFSISGGVRPPKFDVPIDQRRATIHNISLHAHGEPSRSQPSLAPPTAHSPATTSRSEPARSPSYPHHRASSVLVRPSAPPQQPSQQQQQPKAKPKPAKQNLANLDYLSFGPETNAVSTPQVPWTVKKEPQPTDWEKLLGSLDNGPTNIYDACYGGRPVEALDITPLDHQTNLPSNAINPADDSAVWTDAATADLWALCQTETNTSEASAFTESNSNGHPDSIFSFASSEGRKSSDDFTTADWGSASSASEGDVYKGICMPADLGQEVDVQFGSAWDGGLNL</sequence>
<dbReference type="InterPro" id="IPR050987">
    <property type="entry name" value="AtrR-like"/>
</dbReference>
<dbReference type="GO" id="GO:0008270">
    <property type="term" value="F:zinc ion binding"/>
    <property type="evidence" value="ECO:0007669"/>
    <property type="project" value="InterPro"/>
</dbReference>
<evidence type="ECO:0000313" key="12">
    <source>
        <dbReference type="Proteomes" id="UP001175353"/>
    </source>
</evidence>
<dbReference type="Proteomes" id="UP001175353">
    <property type="component" value="Unassembled WGS sequence"/>
</dbReference>
<dbReference type="PANTHER" id="PTHR46910:SF12">
    <property type="entry name" value="REGULATORY PROTEIN CAT8"/>
    <property type="match status" value="1"/>
</dbReference>
<dbReference type="CDD" id="cd15485">
    <property type="entry name" value="ZIP_Cat8"/>
    <property type="match status" value="1"/>
</dbReference>
<feature type="region of interest" description="Disordered" evidence="9">
    <location>
        <begin position="868"/>
        <end position="893"/>
    </location>
</feature>
<evidence type="ECO:0000256" key="7">
    <source>
        <dbReference type="ARBA" id="ARBA00023242"/>
    </source>
</evidence>
<keyword evidence="4" id="KW-0805">Transcription regulation</keyword>
<evidence type="ECO:0000256" key="9">
    <source>
        <dbReference type="SAM" id="MobiDB-lite"/>
    </source>
</evidence>
<dbReference type="CDD" id="cd00067">
    <property type="entry name" value="GAL4"/>
    <property type="match status" value="1"/>
</dbReference>
<feature type="compositionally biased region" description="Polar residues" evidence="9">
    <location>
        <begin position="868"/>
        <end position="880"/>
    </location>
</feature>
<evidence type="ECO:0000256" key="3">
    <source>
        <dbReference type="ARBA" id="ARBA00022833"/>
    </source>
</evidence>
<dbReference type="InterPro" id="IPR007219">
    <property type="entry name" value="XnlR_reg_dom"/>
</dbReference>
<keyword evidence="7" id="KW-0539">Nucleus</keyword>
<gene>
    <name evidence="11" type="primary">CAT8_3</name>
    <name evidence="11" type="ORF">LTR91_024927</name>
</gene>
<keyword evidence="8" id="KW-0175">Coiled coil</keyword>
<dbReference type="PROSITE" id="PS50048">
    <property type="entry name" value="ZN2_CY6_FUNGAL_2"/>
    <property type="match status" value="1"/>
</dbReference>
<protein>
    <submittedName>
        <fullName evidence="11">DNA-binding transcription factor cat8</fullName>
    </submittedName>
</protein>
<dbReference type="Pfam" id="PF00172">
    <property type="entry name" value="Zn_clus"/>
    <property type="match status" value="1"/>
</dbReference>
<dbReference type="GO" id="GO:0006351">
    <property type="term" value="P:DNA-templated transcription"/>
    <property type="evidence" value="ECO:0007669"/>
    <property type="project" value="InterPro"/>
</dbReference>
<dbReference type="AlphaFoldDB" id="A0AAN6JX17"/>
<dbReference type="SUPFAM" id="SSF57701">
    <property type="entry name" value="Zn2/Cys6 DNA-binding domain"/>
    <property type="match status" value="1"/>
</dbReference>
<feature type="coiled-coil region" evidence="8">
    <location>
        <begin position="67"/>
        <end position="101"/>
    </location>
</feature>
<dbReference type="CDD" id="cd12148">
    <property type="entry name" value="fungal_TF_MHR"/>
    <property type="match status" value="1"/>
</dbReference>